<accession>A0A0C1JMC3</accession>
<evidence type="ECO:0000256" key="5">
    <source>
        <dbReference type="ARBA" id="ARBA00023002"/>
    </source>
</evidence>
<keyword evidence="6 8" id="KW-0786">Thiamine pyrophosphate</keyword>
<dbReference type="GO" id="GO:0004739">
    <property type="term" value="F:pyruvate dehydrogenase (acetyl-transferring) activity"/>
    <property type="evidence" value="ECO:0007669"/>
    <property type="project" value="UniProtKB-UniRule"/>
</dbReference>
<dbReference type="InterPro" id="IPR050642">
    <property type="entry name" value="PDH_E1_Alpha_Subunit"/>
</dbReference>
<proteinExistence type="predicted"/>
<protein>
    <recommendedName>
        <fullName evidence="4 8">Pyruvate dehydrogenase E1 component subunit alpha</fullName>
        <ecNumber evidence="3 8">1.2.4.1</ecNumber>
    </recommendedName>
</protein>
<name>A0A0C1JMC3_9BACT</name>
<evidence type="ECO:0000256" key="4">
    <source>
        <dbReference type="ARBA" id="ARBA00014159"/>
    </source>
</evidence>
<sequence length="379" mass="42341">MTFKRIQKKIYKLFIFCLLFLIMAIKEDPKKMKCKAEMKTDVLPQFFSVNQDAVIKKLGPQALIECFQQMLKIRNFELRAESAYQQGKIGGFFHAYVGQEAIQTAAVQAIGQSNWYATSYRCHALALLLGATPNELMAELYGRATGNAKGRGGSMHFFTDRLLGGFGIVTGQVPIATGAAFALKYKGNKNEVAVCFMGDGAVPQGSFHESLNLASLWNLPCIYVIENNQWGMGTAIQKAVSVKRLAEDKASGYNMKAYTLDGMDFFNCYGGFAQIHQEVLQRQRPVLVEVVTERFKGHSISDPGLYRAKDNLKQIMAKDPILALQAVLIKKGILTEDMVKQMNKETREKIIEAMSFAENSPWPDPQTLEEDVFAPNFIV</sequence>
<dbReference type="AlphaFoldDB" id="A0A0C1JMC3"/>
<reference evidence="10 11" key="1">
    <citation type="journal article" date="2014" name="Mol. Biol. Evol.">
        <title>Massive expansion of Ubiquitination-related gene families within the Chlamydiae.</title>
        <authorList>
            <person name="Domman D."/>
            <person name="Collingro A."/>
            <person name="Lagkouvardos I."/>
            <person name="Gehre L."/>
            <person name="Weinmaier T."/>
            <person name="Rattei T."/>
            <person name="Subtil A."/>
            <person name="Horn M."/>
        </authorList>
    </citation>
    <scope>NUCLEOTIDE SEQUENCE [LARGE SCALE GENOMIC DNA]</scope>
    <source>
        <strain evidence="10 11">EI2</strain>
    </source>
</reference>
<dbReference type="InterPro" id="IPR017597">
    <property type="entry name" value="Pyrv_DH_E1_asu_subgrp-y"/>
</dbReference>
<dbReference type="Pfam" id="PF00676">
    <property type="entry name" value="E1_dh"/>
    <property type="match status" value="1"/>
</dbReference>
<gene>
    <name evidence="8 10" type="primary">pdhA</name>
    <name evidence="10" type="ORF">DB44_DE00270</name>
</gene>
<feature type="domain" description="Dehydrogenase E1 component" evidence="9">
    <location>
        <begin position="69"/>
        <end position="365"/>
    </location>
</feature>
<dbReference type="NCBIfam" id="TIGR03182">
    <property type="entry name" value="PDH_E1_alph_y"/>
    <property type="match status" value="1"/>
</dbReference>
<dbReference type="InterPro" id="IPR001017">
    <property type="entry name" value="DH_E1"/>
</dbReference>
<keyword evidence="7 8" id="KW-0670">Pyruvate</keyword>
<dbReference type="CDD" id="cd02000">
    <property type="entry name" value="TPP_E1_PDC_ADC_BCADC"/>
    <property type="match status" value="1"/>
</dbReference>
<dbReference type="GO" id="GO:0006086">
    <property type="term" value="P:pyruvate decarboxylation to acetyl-CoA"/>
    <property type="evidence" value="ECO:0007669"/>
    <property type="project" value="InterPro"/>
</dbReference>
<keyword evidence="5 8" id="KW-0560">Oxidoreductase</keyword>
<dbReference type="PANTHER" id="PTHR11516:SF60">
    <property type="entry name" value="PYRUVATE DEHYDROGENASE E1 COMPONENT SUBUNIT ALPHA"/>
    <property type="match status" value="1"/>
</dbReference>
<evidence type="ECO:0000259" key="9">
    <source>
        <dbReference type="Pfam" id="PF00676"/>
    </source>
</evidence>
<evidence type="ECO:0000256" key="3">
    <source>
        <dbReference type="ARBA" id="ARBA00012281"/>
    </source>
</evidence>
<evidence type="ECO:0000256" key="1">
    <source>
        <dbReference type="ARBA" id="ARBA00001964"/>
    </source>
</evidence>
<dbReference type="InterPro" id="IPR029061">
    <property type="entry name" value="THDP-binding"/>
</dbReference>
<organism evidence="10 11">
    <name type="scientific">Candidatus Protochlamydia amoebophila</name>
    <dbReference type="NCBI Taxonomy" id="362787"/>
    <lineage>
        <taxon>Bacteria</taxon>
        <taxon>Pseudomonadati</taxon>
        <taxon>Chlamydiota</taxon>
        <taxon>Chlamydiia</taxon>
        <taxon>Parachlamydiales</taxon>
        <taxon>Parachlamydiaceae</taxon>
        <taxon>Candidatus Protochlamydia</taxon>
    </lineage>
</organism>
<evidence type="ECO:0000313" key="10">
    <source>
        <dbReference type="EMBL" id="KIC71701.1"/>
    </source>
</evidence>
<dbReference type="SUPFAM" id="SSF52518">
    <property type="entry name" value="Thiamin diphosphate-binding fold (THDP-binding)"/>
    <property type="match status" value="1"/>
</dbReference>
<dbReference type="Gene3D" id="3.40.50.970">
    <property type="match status" value="1"/>
</dbReference>
<evidence type="ECO:0000256" key="2">
    <source>
        <dbReference type="ARBA" id="ARBA00011870"/>
    </source>
</evidence>
<comment type="function">
    <text evidence="8">The pyruvate dehydrogenase complex catalyzes the overall conversion of pyruvate to acetyl-CoA and CO(2).</text>
</comment>
<evidence type="ECO:0000256" key="6">
    <source>
        <dbReference type="ARBA" id="ARBA00023052"/>
    </source>
</evidence>
<evidence type="ECO:0000256" key="7">
    <source>
        <dbReference type="ARBA" id="ARBA00023317"/>
    </source>
</evidence>
<evidence type="ECO:0000313" key="11">
    <source>
        <dbReference type="Proteomes" id="UP000031465"/>
    </source>
</evidence>
<dbReference type="EMBL" id="JSAN01000077">
    <property type="protein sequence ID" value="KIC71701.1"/>
    <property type="molecule type" value="Genomic_DNA"/>
</dbReference>
<dbReference type="Proteomes" id="UP000031465">
    <property type="component" value="Unassembled WGS sequence"/>
</dbReference>
<comment type="catalytic activity">
    <reaction evidence="8">
        <text>N(6)-[(R)-lipoyl]-L-lysyl-[protein] + pyruvate + H(+) = N(6)-[(R)-S(8)-acetyldihydrolipoyl]-L-lysyl-[protein] + CO2</text>
        <dbReference type="Rhea" id="RHEA:19189"/>
        <dbReference type="Rhea" id="RHEA-COMP:10474"/>
        <dbReference type="Rhea" id="RHEA-COMP:10478"/>
        <dbReference type="ChEBI" id="CHEBI:15361"/>
        <dbReference type="ChEBI" id="CHEBI:15378"/>
        <dbReference type="ChEBI" id="CHEBI:16526"/>
        <dbReference type="ChEBI" id="CHEBI:83099"/>
        <dbReference type="ChEBI" id="CHEBI:83111"/>
        <dbReference type="EC" id="1.2.4.1"/>
    </reaction>
</comment>
<dbReference type="PATRIC" id="fig|362787.3.peg.1270"/>
<evidence type="ECO:0000256" key="8">
    <source>
        <dbReference type="RuleBase" id="RU361139"/>
    </source>
</evidence>
<dbReference type="PANTHER" id="PTHR11516">
    <property type="entry name" value="PYRUVATE DEHYDROGENASE E1 COMPONENT, ALPHA SUBUNIT BACTERIAL AND ORGANELLAR"/>
    <property type="match status" value="1"/>
</dbReference>
<comment type="caution">
    <text evidence="10">The sequence shown here is derived from an EMBL/GenBank/DDBJ whole genome shotgun (WGS) entry which is preliminary data.</text>
</comment>
<comment type="subunit">
    <text evidence="2 8">Heterodimer of an alpha and a beta chain.</text>
</comment>
<comment type="cofactor">
    <cofactor evidence="1 8">
        <name>thiamine diphosphate</name>
        <dbReference type="ChEBI" id="CHEBI:58937"/>
    </cofactor>
</comment>
<dbReference type="EC" id="1.2.4.1" evidence="3 8"/>